<dbReference type="Proteomes" id="UP001565368">
    <property type="component" value="Unassembled WGS sequence"/>
</dbReference>
<comment type="caution">
    <text evidence="2">The sequence shown here is derived from an EMBL/GenBank/DDBJ whole genome shotgun (WGS) entry which is preliminary data.</text>
</comment>
<organism evidence="2 3">
    <name type="scientific">Vanrija albida</name>
    <dbReference type="NCBI Taxonomy" id="181172"/>
    <lineage>
        <taxon>Eukaryota</taxon>
        <taxon>Fungi</taxon>
        <taxon>Dikarya</taxon>
        <taxon>Basidiomycota</taxon>
        <taxon>Agaricomycotina</taxon>
        <taxon>Tremellomycetes</taxon>
        <taxon>Trichosporonales</taxon>
        <taxon>Trichosporonaceae</taxon>
        <taxon>Vanrija</taxon>
    </lineage>
</organism>
<feature type="region of interest" description="Disordered" evidence="1">
    <location>
        <begin position="105"/>
        <end position="126"/>
    </location>
</feature>
<dbReference type="GeneID" id="95989124"/>
<evidence type="ECO:0000313" key="2">
    <source>
        <dbReference type="EMBL" id="KAL1406382.1"/>
    </source>
</evidence>
<evidence type="ECO:0008006" key="4">
    <source>
        <dbReference type="Google" id="ProtNLM"/>
    </source>
</evidence>
<feature type="compositionally biased region" description="Pro residues" evidence="1">
    <location>
        <begin position="10"/>
        <end position="19"/>
    </location>
</feature>
<proteinExistence type="predicted"/>
<dbReference type="EMBL" id="JBBXJM010000006">
    <property type="protein sequence ID" value="KAL1406382.1"/>
    <property type="molecule type" value="Genomic_DNA"/>
</dbReference>
<feature type="compositionally biased region" description="Basic and acidic residues" evidence="1">
    <location>
        <begin position="71"/>
        <end position="81"/>
    </location>
</feature>
<evidence type="ECO:0000256" key="1">
    <source>
        <dbReference type="SAM" id="MobiDB-lite"/>
    </source>
</evidence>
<evidence type="ECO:0000313" key="3">
    <source>
        <dbReference type="Proteomes" id="UP001565368"/>
    </source>
</evidence>
<reference evidence="2 3" key="1">
    <citation type="submission" date="2023-08" db="EMBL/GenBank/DDBJ databases">
        <title>Annotated Genome Sequence of Vanrija albida AlHP1.</title>
        <authorList>
            <person name="Herzog R."/>
        </authorList>
    </citation>
    <scope>NUCLEOTIDE SEQUENCE [LARGE SCALE GENOMIC DNA]</scope>
    <source>
        <strain evidence="2 3">AlHP1</strain>
    </source>
</reference>
<gene>
    <name evidence="2" type="ORF">Q8F55_008081</name>
</gene>
<keyword evidence="3" id="KW-1185">Reference proteome</keyword>
<accession>A0ABR3PVJ9</accession>
<feature type="region of interest" description="Disordered" evidence="1">
    <location>
        <begin position="1"/>
        <end position="89"/>
    </location>
</feature>
<feature type="compositionally biased region" description="Acidic residues" evidence="1">
    <location>
        <begin position="114"/>
        <end position="126"/>
    </location>
</feature>
<sequence>MTRTRTLSPLTPPPPPHPDPAQMTAWGFPPDPSAPDPGGRFDIGTRVGVELDVDSDPYYPWPPSDAADTAEEAHDVSHELDPVSSPYPWPPSDEDVLIEVDKADDEMSAATGSGEEEEGASFEDDDDFARLSDDNILSEYNIAELEASDQRMTRAQLAEVSSLAGAVDTWCVEYTKKQFSFCTEEQWRLAFAVLPRIKRNMAEESRGLFRVSEAGLLQKSRKFGSSLRDVFLQETVQAPDGETRQLLDLAYAVILRTGGSALRADHETFRQDPTLAALQFDAVLARGAPARHTRATGLYLRSLHVGQDLLLYVGSLVDLAIRQREHDRAGVNRHARRACEENNLTGKDWSAVVVCHFGNRQLAAMPPPFLLAVESCVIGAARLLSRPVPAQVNLVDAICRMVPHSWLRSWAPASAPAVDDLLEAWRLLHAAAADIQERKQAGRFAGIGLHLPLVATAEAQVITSRLLLIIAPLLAPGDDPRRRAAVLVRHLFKTGVRVVDGKVGISESACVELAQLKQELPIEPSAFCPAVEDVYSWPSWFGEVGIDPAAILSEAEVSLADPFRELPLAEDVFDKLRALALSDPA</sequence>
<dbReference type="RefSeq" id="XP_069206326.1">
    <property type="nucleotide sequence ID" value="XM_069356485.1"/>
</dbReference>
<protein>
    <recommendedName>
        <fullName evidence="4">PCI domain-containing protein</fullName>
    </recommendedName>
</protein>
<name>A0ABR3PVJ9_9TREE</name>